<comment type="caution">
    <text evidence="2">The sequence shown here is derived from an EMBL/GenBank/DDBJ whole genome shotgun (WGS) entry which is preliminary data.</text>
</comment>
<accession>A0A4T0JHI0</accession>
<gene>
    <name evidence="2" type="ORF">E3P86_00894</name>
</gene>
<feature type="region of interest" description="Disordered" evidence="1">
    <location>
        <begin position="347"/>
        <end position="383"/>
    </location>
</feature>
<dbReference type="EMBL" id="SPOI01000023">
    <property type="protein sequence ID" value="TIB39945.1"/>
    <property type="molecule type" value="Genomic_DNA"/>
</dbReference>
<protein>
    <submittedName>
        <fullName evidence="2">Uncharacterized protein</fullName>
    </submittedName>
</protein>
<feature type="compositionally biased region" description="Polar residues" evidence="1">
    <location>
        <begin position="471"/>
        <end position="483"/>
    </location>
</feature>
<feature type="region of interest" description="Disordered" evidence="1">
    <location>
        <begin position="400"/>
        <end position="483"/>
    </location>
</feature>
<dbReference type="AlphaFoldDB" id="A0A4T0JHI0"/>
<evidence type="ECO:0000256" key="1">
    <source>
        <dbReference type="SAM" id="MobiDB-lite"/>
    </source>
</evidence>
<feature type="compositionally biased region" description="Low complexity" evidence="1">
    <location>
        <begin position="198"/>
        <end position="213"/>
    </location>
</feature>
<feature type="compositionally biased region" description="Polar residues" evidence="1">
    <location>
        <begin position="362"/>
        <end position="380"/>
    </location>
</feature>
<feature type="compositionally biased region" description="Basic and acidic residues" evidence="1">
    <location>
        <begin position="456"/>
        <end position="469"/>
    </location>
</feature>
<dbReference type="Proteomes" id="UP000310689">
    <property type="component" value="Unassembled WGS sequence"/>
</dbReference>
<evidence type="ECO:0000313" key="3">
    <source>
        <dbReference type="Proteomes" id="UP000310689"/>
    </source>
</evidence>
<reference evidence="2 3" key="1">
    <citation type="submission" date="2019-03" db="EMBL/GenBank/DDBJ databases">
        <title>Sequencing 23 genomes of Wallemia ichthyophaga.</title>
        <authorList>
            <person name="Gostincar C."/>
        </authorList>
    </citation>
    <scope>NUCLEOTIDE SEQUENCE [LARGE SCALE GENOMIC DNA]</scope>
    <source>
        <strain evidence="2 3">EXF-6200</strain>
    </source>
</reference>
<name>A0A4T0JHI0_WALIC</name>
<proteinExistence type="predicted"/>
<feature type="region of interest" description="Disordered" evidence="1">
    <location>
        <begin position="188"/>
        <end position="225"/>
    </location>
</feature>
<organism evidence="2 3">
    <name type="scientific">Wallemia ichthyophaga</name>
    <dbReference type="NCBI Taxonomy" id="245174"/>
    <lineage>
        <taxon>Eukaryota</taxon>
        <taxon>Fungi</taxon>
        <taxon>Dikarya</taxon>
        <taxon>Basidiomycota</taxon>
        <taxon>Wallemiomycotina</taxon>
        <taxon>Wallemiomycetes</taxon>
        <taxon>Wallemiales</taxon>
        <taxon>Wallemiaceae</taxon>
        <taxon>Wallemia</taxon>
    </lineage>
</organism>
<evidence type="ECO:0000313" key="2">
    <source>
        <dbReference type="EMBL" id="TIB39945.1"/>
    </source>
</evidence>
<sequence>MLHSLFLNDDFDRHCSFVAGVASRIRSEFDGCYVAPDSNTNQTIPLVQVLDDRFQYNIGSSVDHLRKLISASTTPILESPPSVSIKEANSATLLIDLVRVGYYYARIYKYNLVSLLYQQNQDKLGDLLQKTKFQHVLLVSALLWLLSTAGFLFHMLNKPISTTNVDMQSTNPSEWQLDNKSTDYSKLLVPESNTGTTSNKSSVRSAKSSPRSPLNQQDNALGLDIDKSELPVQSTITKSHLAEASFGADQDGQDEFNTPASDNMVLLDEEICKERSSLPDEQVHLKTTKLLAGEVHMEKSILPNEQLFVNEISPQGEQLHFETTKVPAVEGIVVDRVDIDNTEASAMHKQKVEDDHVGKASKLQTSPHTAKENGTSSRSPQAHLHTKLESEILPATQTLTQVHTSETAPSIKSNKSSKSKASQKAKDIAKSISRAPSRVTRSGFNKADAISGVSNHSDDRKSSFSHDDDLTSGSSQLASKRML</sequence>